<evidence type="ECO:0000313" key="2">
    <source>
        <dbReference type="EMBL" id="GAA1906227.1"/>
    </source>
</evidence>
<sequence>MEDTMETPSDNALADDFDHEALRRAVRHSRRLYTGQVRSKEVASVTEELGRHLDTLLTACTTAAGDLPPAERRTMSQASAHARQLLTDGPPPGAMSSVVHMQLLADAASALAASLRAAR</sequence>
<proteinExistence type="predicted"/>
<evidence type="ECO:0000256" key="1">
    <source>
        <dbReference type="SAM" id="MobiDB-lite"/>
    </source>
</evidence>
<gene>
    <name evidence="2" type="ORF">GCM10009716_15280</name>
</gene>
<dbReference type="EMBL" id="BAAAMJ010000010">
    <property type="protein sequence ID" value="GAA1906227.1"/>
    <property type="molecule type" value="Genomic_DNA"/>
</dbReference>
<organism evidence="2 3">
    <name type="scientific">Streptomyces sodiiphilus</name>
    <dbReference type="NCBI Taxonomy" id="226217"/>
    <lineage>
        <taxon>Bacteria</taxon>
        <taxon>Bacillati</taxon>
        <taxon>Actinomycetota</taxon>
        <taxon>Actinomycetes</taxon>
        <taxon>Kitasatosporales</taxon>
        <taxon>Streptomycetaceae</taxon>
        <taxon>Streptomyces</taxon>
    </lineage>
</organism>
<comment type="caution">
    <text evidence="2">The sequence shown here is derived from an EMBL/GenBank/DDBJ whole genome shotgun (WGS) entry which is preliminary data.</text>
</comment>
<dbReference type="InterPro" id="IPR046300">
    <property type="entry name" value="DUF6415"/>
</dbReference>
<reference evidence="2 3" key="1">
    <citation type="journal article" date="2019" name="Int. J. Syst. Evol. Microbiol.">
        <title>The Global Catalogue of Microorganisms (GCM) 10K type strain sequencing project: providing services to taxonomists for standard genome sequencing and annotation.</title>
        <authorList>
            <consortium name="The Broad Institute Genomics Platform"/>
            <consortium name="The Broad Institute Genome Sequencing Center for Infectious Disease"/>
            <person name="Wu L."/>
            <person name="Ma J."/>
        </authorList>
    </citation>
    <scope>NUCLEOTIDE SEQUENCE [LARGE SCALE GENOMIC DNA]</scope>
    <source>
        <strain evidence="2 3">JCM 13581</strain>
    </source>
</reference>
<dbReference type="Proteomes" id="UP001501303">
    <property type="component" value="Unassembled WGS sequence"/>
</dbReference>
<evidence type="ECO:0008006" key="4">
    <source>
        <dbReference type="Google" id="ProtNLM"/>
    </source>
</evidence>
<feature type="region of interest" description="Disordered" evidence="1">
    <location>
        <begin position="66"/>
        <end position="93"/>
    </location>
</feature>
<evidence type="ECO:0000313" key="3">
    <source>
        <dbReference type="Proteomes" id="UP001501303"/>
    </source>
</evidence>
<dbReference type="Pfam" id="PF19979">
    <property type="entry name" value="DUF6415"/>
    <property type="match status" value="1"/>
</dbReference>
<name>A0ABN2NY56_9ACTN</name>
<keyword evidence="3" id="KW-1185">Reference proteome</keyword>
<accession>A0ABN2NY56</accession>
<protein>
    <recommendedName>
        <fullName evidence="4">SAV-6107-like HEPN domain-containing protein</fullName>
    </recommendedName>
</protein>